<organism evidence="6 7">
    <name type="scientific">Prunus yedoensis var. nudiflora</name>
    <dbReference type="NCBI Taxonomy" id="2094558"/>
    <lineage>
        <taxon>Eukaryota</taxon>
        <taxon>Viridiplantae</taxon>
        <taxon>Streptophyta</taxon>
        <taxon>Embryophyta</taxon>
        <taxon>Tracheophyta</taxon>
        <taxon>Spermatophyta</taxon>
        <taxon>Magnoliopsida</taxon>
        <taxon>eudicotyledons</taxon>
        <taxon>Gunneridae</taxon>
        <taxon>Pentapetalae</taxon>
        <taxon>rosids</taxon>
        <taxon>fabids</taxon>
        <taxon>Rosales</taxon>
        <taxon>Rosaceae</taxon>
        <taxon>Amygdaloideae</taxon>
        <taxon>Amygdaleae</taxon>
        <taxon>Prunus</taxon>
    </lineage>
</organism>
<feature type="domain" description="Clathrin/coatomer adaptor adaptin-like N-terminal" evidence="5">
    <location>
        <begin position="28"/>
        <end position="195"/>
    </location>
</feature>
<dbReference type="Gene3D" id="1.25.10.10">
    <property type="entry name" value="Leucine-rich Repeat Variant"/>
    <property type="match status" value="2"/>
</dbReference>
<dbReference type="InterPro" id="IPR016024">
    <property type="entry name" value="ARM-type_fold"/>
</dbReference>
<keyword evidence="7" id="KW-1185">Reference proteome</keyword>
<keyword evidence="3" id="KW-0653">Protein transport</keyword>
<dbReference type="InterPro" id="IPR002553">
    <property type="entry name" value="Clathrin/coatomer_adapt-like_N"/>
</dbReference>
<evidence type="ECO:0000313" key="6">
    <source>
        <dbReference type="EMBL" id="PQP92414.1"/>
    </source>
</evidence>
<dbReference type="AlphaFoldDB" id="A0A314XFV3"/>
<dbReference type="OrthoDB" id="775255at2759"/>
<protein>
    <submittedName>
        <fullName evidence="6">AP-2 complex subunit alpha-1-like isoform X2</fullName>
    </submittedName>
</protein>
<dbReference type="PANTHER" id="PTHR22780">
    <property type="entry name" value="ADAPTIN, ALPHA/GAMMA/EPSILON"/>
    <property type="match status" value="1"/>
</dbReference>
<evidence type="ECO:0000256" key="4">
    <source>
        <dbReference type="ARBA" id="ARBA00023136"/>
    </source>
</evidence>
<accession>A0A314XFV3</accession>
<proteinExistence type="predicted"/>
<keyword evidence="2" id="KW-0813">Transport</keyword>
<keyword evidence="4" id="KW-0472">Membrane</keyword>
<dbReference type="STRING" id="2094558.A0A314XFV3"/>
<comment type="caution">
    <text evidence="6">The sequence shown here is derived from an EMBL/GenBank/DDBJ whole genome shotgun (WGS) entry which is preliminary data.</text>
</comment>
<evidence type="ECO:0000313" key="7">
    <source>
        <dbReference type="Proteomes" id="UP000250321"/>
    </source>
</evidence>
<evidence type="ECO:0000256" key="2">
    <source>
        <dbReference type="ARBA" id="ARBA00022448"/>
    </source>
</evidence>
<dbReference type="EMBL" id="PJQY01002578">
    <property type="protein sequence ID" value="PQP92414.1"/>
    <property type="molecule type" value="Genomic_DNA"/>
</dbReference>
<dbReference type="GO" id="GO:0030117">
    <property type="term" value="C:membrane coat"/>
    <property type="evidence" value="ECO:0007669"/>
    <property type="project" value="InterPro"/>
</dbReference>
<comment type="subcellular location">
    <subcellularLocation>
        <location evidence="1">Endomembrane system</location>
    </subcellularLocation>
</comment>
<dbReference type="SUPFAM" id="SSF48371">
    <property type="entry name" value="ARM repeat"/>
    <property type="match status" value="1"/>
</dbReference>
<feature type="domain" description="Clathrin/coatomer adaptor adaptin-like N-terminal" evidence="5">
    <location>
        <begin position="207"/>
        <end position="448"/>
    </location>
</feature>
<dbReference type="InterPro" id="IPR050840">
    <property type="entry name" value="Adaptor_Complx_Large_Subunit"/>
</dbReference>
<dbReference type="GO" id="GO:0006886">
    <property type="term" value="P:intracellular protein transport"/>
    <property type="evidence" value="ECO:0007669"/>
    <property type="project" value="InterPro"/>
</dbReference>
<evidence type="ECO:0000256" key="3">
    <source>
        <dbReference type="ARBA" id="ARBA00022927"/>
    </source>
</evidence>
<gene>
    <name evidence="6" type="ORF">Pyn_05702</name>
</gene>
<evidence type="ECO:0000256" key="1">
    <source>
        <dbReference type="ARBA" id="ARBA00004308"/>
    </source>
</evidence>
<dbReference type="Pfam" id="PF01602">
    <property type="entry name" value="Adaptin_N"/>
    <property type="match status" value="2"/>
</dbReference>
<sequence>MALSGMRGLSVFISDIRNCQNKEQERLRVDKELGNVRTRFKNEKGLSPYEKKKYVWKMLYIYMLGYDVDFGHMEAVSLISAPKYPEKQVGYIVTSCLLNENHDFLRLAINTVRNDIIGRNETFQCLALTMVGNIGGREFAESLAPDVQKLLISSSYRPLVRKKAALCLLRLYRKNPDVVNVDGWADRMAQLLDERILDIPQEYTYYGIPSPWLQVKTMRALQYFPTVEDPNTRRSLFEVLQRILMGTDVVKNVNKNNASHAVLFEALALVMHLDAEKEMMSQCVALLGKFIAVREPNIRYLGLENMTRMLMVTDVQDIIKRHQAQIITSLKDPDISIRRRALDLLYGMCDVSNAKDIVEELLQYLSTADFAMREELSLKAAILAEKFAPDLSWYVDVILQLIDKAGDFVSDDIWFRVVQFVTNNEDLQPYAAAKAREYLDKPAIHETMVKDERILSFLIKTKDSQERGGSKFKVELEVSNFAQILLREIVLLVVGKKATVINLPYLGHLLGGRVGKSVGFSKENIERTSISCGKECIVECGILVL</sequence>
<dbReference type="GO" id="GO:0012505">
    <property type="term" value="C:endomembrane system"/>
    <property type="evidence" value="ECO:0007669"/>
    <property type="project" value="UniProtKB-SubCell"/>
</dbReference>
<dbReference type="InterPro" id="IPR011989">
    <property type="entry name" value="ARM-like"/>
</dbReference>
<dbReference type="GO" id="GO:0016192">
    <property type="term" value="P:vesicle-mediated transport"/>
    <property type="evidence" value="ECO:0007669"/>
    <property type="project" value="InterPro"/>
</dbReference>
<evidence type="ECO:0000259" key="5">
    <source>
        <dbReference type="Pfam" id="PF01602"/>
    </source>
</evidence>
<dbReference type="Proteomes" id="UP000250321">
    <property type="component" value="Unassembled WGS sequence"/>
</dbReference>
<reference evidence="6 7" key="1">
    <citation type="submission" date="2018-02" db="EMBL/GenBank/DDBJ databases">
        <title>Draft genome of wild Prunus yedoensis var. nudiflora.</title>
        <authorList>
            <person name="Baek S."/>
            <person name="Kim J.-H."/>
            <person name="Choi K."/>
            <person name="Kim G.-B."/>
            <person name="Cho A."/>
            <person name="Jang H."/>
            <person name="Shin C.-H."/>
            <person name="Yu H.-J."/>
            <person name="Mun J.-H."/>
        </authorList>
    </citation>
    <scope>NUCLEOTIDE SEQUENCE [LARGE SCALE GENOMIC DNA]</scope>
    <source>
        <strain evidence="7">cv. Jeju island</strain>
        <tissue evidence="6">Leaf</tissue>
    </source>
</reference>
<name>A0A314XFV3_PRUYE</name>